<dbReference type="Gene3D" id="3.40.225.10">
    <property type="entry name" value="Class II aldolase/adducin N-terminal domain"/>
    <property type="match status" value="1"/>
</dbReference>
<dbReference type="eggNOG" id="COG0235">
    <property type="taxonomic scope" value="Bacteria"/>
</dbReference>
<dbReference type="RefSeq" id="WP_004074882.1">
    <property type="nucleotide sequence ID" value="NZ_CM001488.1"/>
</dbReference>
<protein>
    <submittedName>
        <fullName evidence="4">Ribulose-5-phosphate 4-epimerase-like epimerase or aldolase</fullName>
    </submittedName>
</protein>
<dbReference type="SMART" id="SM01007">
    <property type="entry name" value="Aldolase_II"/>
    <property type="match status" value="1"/>
</dbReference>
<dbReference type="SUPFAM" id="SSF53639">
    <property type="entry name" value="AraD/HMP-PK domain-like"/>
    <property type="match status" value="1"/>
</dbReference>
<dbReference type="AlphaFoldDB" id="I5B6F5"/>
<dbReference type="STRING" id="879212.DespoDRAFT_03290"/>
<evidence type="ECO:0000256" key="2">
    <source>
        <dbReference type="ARBA" id="ARBA00023239"/>
    </source>
</evidence>
<dbReference type="Proteomes" id="UP000005778">
    <property type="component" value="Chromosome"/>
</dbReference>
<reference evidence="4 5" key="1">
    <citation type="submission" date="2011-09" db="EMBL/GenBank/DDBJ databases">
        <authorList>
            <consortium name="US DOE Joint Genome Institute (JGI-PGF)"/>
            <person name="Lucas S."/>
            <person name="Han J."/>
            <person name="Lapidus A."/>
            <person name="Cheng J.-F."/>
            <person name="Goodwin L."/>
            <person name="Pitluck S."/>
            <person name="Peters L."/>
            <person name="Land M.L."/>
            <person name="Hauser L."/>
            <person name="Orellana R."/>
            <person name="Lovley D."/>
            <person name="Woyke T.J."/>
        </authorList>
    </citation>
    <scope>NUCLEOTIDE SEQUENCE [LARGE SCALE GENOMIC DNA]</scope>
    <source>
        <strain evidence="4 5">2ac9</strain>
    </source>
</reference>
<dbReference type="InterPro" id="IPR001303">
    <property type="entry name" value="Aldolase_II/adducin_N"/>
</dbReference>
<dbReference type="OrthoDB" id="5291399at2"/>
<evidence type="ECO:0000259" key="3">
    <source>
        <dbReference type="SMART" id="SM01007"/>
    </source>
</evidence>
<accession>I5B6F5</accession>
<evidence type="ECO:0000256" key="1">
    <source>
        <dbReference type="ARBA" id="ARBA00022723"/>
    </source>
</evidence>
<dbReference type="EMBL" id="CM001488">
    <property type="protein sequence ID" value="EIM65068.1"/>
    <property type="molecule type" value="Genomic_DNA"/>
</dbReference>
<keyword evidence="2" id="KW-0456">Lyase</keyword>
<sequence length="221" mass="24101">MELENERKTVVRFGLKMVASGLTTGTGGNLSVVDRNTGTVAISPSGIEYGVLQPRDVVLTDMQGRVIDGEAKPSSELCFHLSLYHRRKDVQAVVHTHSPYAVTMACLGWEIPAVHYLVGFAGKKVPLAPYATFGTPELAEIVAEYIGNYNAMLLANHGLVAVGSSMDTAFAAAEEIEFVARIYYQTKSIGHPVILPDEEMEIVLEKFKTYGQKKMGDSCCR</sequence>
<dbReference type="PANTHER" id="PTHR22789:SF0">
    <property type="entry name" value="3-OXO-TETRONATE 4-PHOSPHATE DECARBOXYLASE-RELATED"/>
    <property type="match status" value="1"/>
</dbReference>
<dbReference type="GO" id="GO:0046872">
    <property type="term" value="F:metal ion binding"/>
    <property type="evidence" value="ECO:0007669"/>
    <property type="project" value="UniProtKB-KW"/>
</dbReference>
<dbReference type="HOGENOM" id="CLU_006033_3_0_7"/>
<keyword evidence="5" id="KW-1185">Reference proteome</keyword>
<feature type="domain" description="Class II aldolase/adducin N-terminal" evidence="3">
    <location>
        <begin position="8"/>
        <end position="184"/>
    </location>
</feature>
<keyword evidence="1" id="KW-0479">Metal-binding</keyword>
<organism evidence="4 5">
    <name type="scientific">Desulfobacter postgatei 2ac9</name>
    <dbReference type="NCBI Taxonomy" id="879212"/>
    <lineage>
        <taxon>Bacteria</taxon>
        <taxon>Pseudomonadati</taxon>
        <taxon>Thermodesulfobacteriota</taxon>
        <taxon>Desulfobacteria</taxon>
        <taxon>Desulfobacterales</taxon>
        <taxon>Desulfobacteraceae</taxon>
        <taxon>Desulfobacter</taxon>
    </lineage>
</organism>
<dbReference type="GO" id="GO:0016832">
    <property type="term" value="F:aldehyde-lyase activity"/>
    <property type="evidence" value="ECO:0007669"/>
    <property type="project" value="TreeGrafter"/>
</dbReference>
<proteinExistence type="predicted"/>
<reference evidence="4 5" key="2">
    <citation type="submission" date="2012-02" db="EMBL/GenBank/DDBJ databases">
        <title>Improved High-Quality Draft sequence of Desulfobacter postgatei 2ac9.</title>
        <authorList>
            <consortium name="US DOE Joint Genome Institute"/>
            <person name="Lucas S."/>
            <person name="Han J."/>
            <person name="Lapidus A."/>
            <person name="Cheng J.-F."/>
            <person name="Goodwin L."/>
            <person name="Pitluck S."/>
            <person name="Peters L."/>
            <person name="Ovchinnikova G."/>
            <person name="Held B."/>
            <person name="Detter J.C."/>
            <person name="Han C."/>
            <person name="Tapia R."/>
            <person name="Land M."/>
            <person name="Hauser L."/>
            <person name="Kyrpides N."/>
            <person name="Ivanova N."/>
            <person name="Pagani I."/>
            <person name="Orellana R."/>
            <person name="Lovley D."/>
            <person name="Woyke T."/>
        </authorList>
    </citation>
    <scope>NUCLEOTIDE SEQUENCE [LARGE SCALE GENOMIC DNA]</scope>
    <source>
        <strain evidence="4 5">2ac9</strain>
    </source>
</reference>
<dbReference type="Pfam" id="PF00596">
    <property type="entry name" value="Aldolase_II"/>
    <property type="match status" value="1"/>
</dbReference>
<dbReference type="GO" id="GO:0005829">
    <property type="term" value="C:cytosol"/>
    <property type="evidence" value="ECO:0007669"/>
    <property type="project" value="TreeGrafter"/>
</dbReference>
<dbReference type="PANTHER" id="PTHR22789">
    <property type="entry name" value="FUCULOSE PHOSPHATE ALDOLASE"/>
    <property type="match status" value="1"/>
</dbReference>
<evidence type="ECO:0000313" key="5">
    <source>
        <dbReference type="Proteomes" id="UP000005778"/>
    </source>
</evidence>
<dbReference type="GO" id="GO:0019323">
    <property type="term" value="P:pentose catabolic process"/>
    <property type="evidence" value="ECO:0007669"/>
    <property type="project" value="TreeGrafter"/>
</dbReference>
<name>I5B6F5_9BACT</name>
<dbReference type="NCBIfam" id="NF005302">
    <property type="entry name" value="PRK06833.1"/>
    <property type="match status" value="1"/>
</dbReference>
<gene>
    <name evidence="4" type="ORF">DespoDRAFT_03290</name>
</gene>
<evidence type="ECO:0000313" key="4">
    <source>
        <dbReference type="EMBL" id="EIM65068.1"/>
    </source>
</evidence>
<dbReference type="InterPro" id="IPR050197">
    <property type="entry name" value="Aldolase_class_II_sugar_metab"/>
</dbReference>
<dbReference type="InterPro" id="IPR036409">
    <property type="entry name" value="Aldolase_II/adducin_N_sf"/>
</dbReference>